<dbReference type="STRING" id="331113.SNE_A13210"/>
<dbReference type="KEGG" id="sng:SNE_A13210"/>
<proteinExistence type="predicted"/>
<reference evidence="1 2" key="2">
    <citation type="journal article" date="2011" name="Mol. Biol. Evol.">
        <title>Unity in variety--the pan-genome of the Chlamydiae.</title>
        <authorList>
            <person name="Collingro A."/>
            <person name="Tischler P."/>
            <person name="Weinmaier T."/>
            <person name="Penz T."/>
            <person name="Heinz E."/>
            <person name="Brunham R.C."/>
            <person name="Read T.D."/>
            <person name="Bavoil P.M."/>
            <person name="Sachse K."/>
            <person name="Kahane S."/>
            <person name="Friedman M.G."/>
            <person name="Rattei T."/>
            <person name="Myers G.S."/>
            <person name="Horn M."/>
        </authorList>
    </citation>
    <scope>NUCLEOTIDE SEQUENCE [LARGE SCALE GENOMIC DNA]</scope>
    <source>
        <strain evidence="2">ATCC VR-1471 / Z</strain>
    </source>
</reference>
<dbReference type="EMBL" id="FR872582">
    <property type="protein sequence ID" value="CCB89198.1"/>
    <property type="molecule type" value="Genomic_DNA"/>
</dbReference>
<organism evidence="1 2">
    <name type="scientific">Simkania negevensis (strain ATCC VR-1471 / DSM 27360 / Z)</name>
    <dbReference type="NCBI Taxonomy" id="331113"/>
    <lineage>
        <taxon>Bacteria</taxon>
        <taxon>Pseudomonadati</taxon>
        <taxon>Chlamydiota</taxon>
        <taxon>Chlamydiia</taxon>
        <taxon>Parachlamydiales</taxon>
        <taxon>Simkaniaceae</taxon>
        <taxon>Simkania</taxon>
    </lineage>
</organism>
<accession>F8L8Q5</accession>
<dbReference type="Proteomes" id="UP000000496">
    <property type="component" value="Chromosome gsn.131"/>
</dbReference>
<dbReference type="HOGENOM" id="CLU_3011883_0_0_0"/>
<sequence length="56" mass="6251">MSGLLQIAIMEGKVDLSQLAVDGSFSPLQEEEKKLIMVIKGREFSFTYLSIKTAMQ</sequence>
<reference key="1">
    <citation type="journal article" date="2011" name="Mol. Biol. Evol.">
        <title>Unity in variety -- the pan-genome of the Chlamydiae.</title>
        <authorList>
            <person name="Collingro A."/>
            <person name="Tischler P."/>
            <person name="Weinmaier T."/>
            <person name="Penz T."/>
            <person name="Heinz E."/>
            <person name="Brunham R.C."/>
            <person name="Read T.D."/>
            <person name="Bavoil P.M."/>
            <person name="Sachse K."/>
            <person name="Kahane S."/>
            <person name="Friedman M.G."/>
            <person name="Rattei T."/>
            <person name="Myers G.S.A."/>
            <person name="Horn M."/>
        </authorList>
    </citation>
    <scope>NUCLEOTIDE SEQUENCE</scope>
    <source>
        <strain>Z</strain>
    </source>
</reference>
<gene>
    <name evidence="1" type="ordered locus">SNE_A13210</name>
</gene>
<protein>
    <submittedName>
        <fullName evidence="1">Uncharacterized protein</fullName>
    </submittedName>
</protein>
<evidence type="ECO:0000313" key="2">
    <source>
        <dbReference type="Proteomes" id="UP000000496"/>
    </source>
</evidence>
<name>F8L8Q5_SIMNZ</name>
<dbReference type="AlphaFoldDB" id="F8L8Q5"/>
<keyword evidence="2" id="KW-1185">Reference proteome</keyword>
<evidence type="ECO:0000313" key="1">
    <source>
        <dbReference type="EMBL" id="CCB89198.1"/>
    </source>
</evidence>